<evidence type="ECO:0000256" key="1">
    <source>
        <dbReference type="ARBA" id="ARBA00004651"/>
    </source>
</evidence>
<keyword evidence="3" id="KW-1003">Cell membrane</keyword>
<feature type="transmembrane region" description="Helical" evidence="7">
    <location>
        <begin position="418"/>
        <end position="442"/>
    </location>
</feature>
<proteinExistence type="inferred from homology"/>
<feature type="transmembrane region" description="Helical" evidence="7">
    <location>
        <begin position="387"/>
        <end position="406"/>
    </location>
</feature>
<dbReference type="EMBL" id="JAVIIW010000001">
    <property type="protein sequence ID" value="MDX8477180.1"/>
    <property type="molecule type" value="Genomic_DNA"/>
</dbReference>
<feature type="transmembrane region" description="Helical" evidence="7">
    <location>
        <begin position="119"/>
        <end position="141"/>
    </location>
</feature>
<evidence type="ECO:0000256" key="5">
    <source>
        <dbReference type="ARBA" id="ARBA00022989"/>
    </source>
</evidence>
<feature type="transmembrane region" description="Helical" evidence="7">
    <location>
        <begin position="330"/>
        <end position="351"/>
    </location>
</feature>
<comment type="similarity">
    <text evidence="2">Belongs to the polysaccharide synthase family.</text>
</comment>
<dbReference type="PANTHER" id="PTHR30250">
    <property type="entry name" value="PST FAMILY PREDICTED COLANIC ACID TRANSPORTER"/>
    <property type="match status" value="1"/>
</dbReference>
<name>A0ABU4XR19_9HYPH</name>
<evidence type="ECO:0000256" key="7">
    <source>
        <dbReference type="SAM" id="Phobius"/>
    </source>
</evidence>
<evidence type="ECO:0000313" key="8">
    <source>
        <dbReference type="EMBL" id="MDX8477180.1"/>
    </source>
</evidence>
<evidence type="ECO:0000256" key="4">
    <source>
        <dbReference type="ARBA" id="ARBA00022692"/>
    </source>
</evidence>
<feature type="transmembrane region" description="Helical" evidence="7">
    <location>
        <begin position="50"/>
        <end position="67"/>
    </location>
</feature>
<feature type="transmembrane region" description="Helical" evidence="7">
    <location>
        <begin position="153"/>
        <end position="174"/>
    </location>
</feature>
<keyword evidence="6 7" id="KW-0472">Membrane</keyword>
<protein>
    <submittedName>
        <fullName evidence="8">Lipopolysaccharide biosynthesis protein</fullName>
    </submittedName>
</protein>
<sequence>MNANPPLPQFGRVALRGGLVTAGAQGFKMVIQFLSVIILARLLLPEDFGLVASVGPIVAFVGLLQNLGLQQALVQRKDISDKQLNQVFWISALVGLGSAVVVAALAPAIAAFYGDQRMLGITIASALPLLLGSIAAVPLALMNRHLQFGQLAFNDVITAAAGLVAAAVAAWAGMGYWSLVLGPAVAAVVALGAAWQVARWTPSRPDFRVDGEILSFGANLTGFNLVNFFSRNLDNILIGKYSGAVELGYYDRAYKLLLFPLQNITQPLTRVMVPLLSRIHEDKPRFRDLYVRTNWMLAAVTMPGIAALTLTSEQVVALLFGPRWAAVAPIFAWLGIASLMQSVSSTTGWIFICQGKTKAMFQWGIYSSLTTVASFIVGLHWGAVGVAAAYAISGYVLRVPVLAVLVHRVGPVTAADFLLMQGLFLASSLLAWLAYMVLPASLVGQSDLLAVILALGLNYALAFILMILFPQSRRILLATLANVVRNVR</sequence>
<dbReference type="RefSeq" id="WP_320285613.1">
    <property type="nucleotide sequence ID" value="NZ_JAVIIW010000001.1"/>
</dbReference>
<feature type="transmembrane region" description="Helical" evidence="7">
    <location>
        <begin position="180"/>
        <end position="198"/>
    </location>
</feature>
<feature type="transmembrane region" description="Helical" evidence="7">
    <location>
        <begin position="87"/>
        <end position="113"/>
    </location>
</feature>
<organism evidence="8 9">
    <name type="scientific">Mesorhizobium album</name>
    <dbReference type="NCBI Taxonomy" id="3072314"/>
    <lineage>
        <taxon>Bacteria</taxon>
        <taxon>Pseudomonadati</taxon>
        <taxon>Pseudomonadota</taxon>
        <taxon>Alphaproteobacteria</taxon>
        <taxon>Hyphomicrobiales</taxon>
        <taxon>Phyllobacteriaceae</taxon>
        <taxon>Mesorhizobium</taxon>
    </lineage>
</organism>
<keyword evidence="4 7" id="KW-0812">Transmembrane</keyword>
<comment type="subcellular location">
    <subcellularLocation>
        <location evidence="1">Cell membrane</location>
        <topology evidence="1">Multi-pass membrane protein</topology>
    </subcellularLocation>
</comment>
<accession>A0ABU4XR19</accession>
<dbReference type="Pfam" id="PF13440">
    <property type="entry name" value="Polysacc_synt_3"/>
    <property type="match status" value="1"/>
</dbReference>
<dbReference type="InterPro" id="IPR050833">
    <property type="entry name" value="Poly_Biosynth_Transport"/>
</dbReference>
<gene>
    <name evidence="8" type="ORF">RFN28_01665</name>
</gene>
<keyword evidence="5 7" id="KW-1133">Transmembrane helix</keyword>
<evidence type="ECO:0000256" key="3">
    <source>
        <dbReference type="ARBA" id="ARBA00022475"/>
    </source>
</evidence>
<evidence type="ECO:0000256" key="2">
    <source>
        <dbReference type="ARBA" id="ARBA00007430"/>
    </source>
</evidence>
<dbReference type="Proteomes" id="UP001287059">
    <property type="component" value="Unassembled WGS sequence"/>
</dbReference>
<dbReference type="CDD" id="cd13127">
    <property type="entry name" value="MATE_tuaB_like"/>
    <property type="match status" value="1"/>
</dbReference>
<feature type="transmembrane region" description="Helical" evidence="7">
    <location>
        <begin position="448"/>
        <end position="469"/>
    </location>
</feature>
<dbReference type="PANTHER" id="PTHR30250:SF10">
    <property type="entry name" value="LIPOPOLYSACCHARIDE BIOSYNTHESIS PROTEIN WZXC"/>
    <property type="match status" value="1"/>
</dbReference>
<evidence type="ECO:0000313" key="9">
    <source>
        <dbReference type="Proteomes" id="UP001287059"/>
    </source>
</evidence>
<comment type="caution">
    <text evidence="8">The sequence shown here is derived from an EMBL/GenBank/DDBJ whole genome shotgun (WGS) entry which is preliminary data.</text>
</comment>
<reference evidence="8 9" key="1">
    <citation type="submission" date="2023-08" db="EMBL/GenBank/DDBJ databases">
        <title>Implementing the SeqCode for naming new Mesorhizobium species isolated from Vachellia karroo root nodules.</title>
        <authorList>
            <person name="Van Lill M."/>
        </authorList>
    </citation>
    <scope>NUCLEOTIDE SEQUENCE [LARGE SCALE GENOMIC DNA]</scope>
    <source>
        <strain evidence="8 9">VK24D</strain>
    </source>
</reference>
<keyword evidence="9" id="KW-1185">Reference proteome</keyword>
<feature type="transmembrane region" description="Helical" evidence="7">
    <location>
        <begin position="363"/>
        <end position="381"/>
    </location>
</feature>
<evidence type="ECO:0000256" key="6">
    <source>
        <dbReference type="ARBA" id="ARBA00023136"/>
    </source>
</evidence>
<feature type="transmembrane region" description="Helical" evidence="7">
    <location>
        <begin position="289"/>
        <end position="310"/>
    </location>
</feature>